<keyword evidence="1" id="KW-0732">Signal</keyword>
<keyword evidence="3" id="KW-1185">Reference proteome</keyword>
<sequence length="268" mass="28588">MSASTTVVCCAIVAGLLTIGGHAQIQVQHTRPLVAPAQAPNAFGPGMAMAPASIARQGLLSANTENNDAPNNSDCSSSNSSSLLFIQQSMTADLLTANNRTILTMRSVPTTIFFTDKPERHAGAMSTGYFTTDKAFFSNTSNQWLDSPNAALYGMNGVGDRPIGDTVVIVTLGRPVFDNSTNDLQYEVTFVPNMRHQSKTANFYKRHANATGSPKVITAVERVMRLKNAALFIDNFDTTGLLAPNPVDNTYIPGAGGYGYPGAGFGWW</sequence>
<comment type="caution">
    <text evidence="2">The sequence shown here is derived from an EMBL/GenBank/DDBJ whole genome shotgun (WGS) entry which is preliminary data.</text>
</comment>
<protein>
    <submittedName>
        <fullName evidence="2">G635 protein</fullName>
    </submittedName>
</protein>
<gene>
    <name evidence="2" type="primary">g635</name>
    <name evidence="2" type="ORF">VP750_LOCUS555</name>
</gene>
<organism evidence="2 3">
    <name type="scientific">Coccomyxa viridis</name>
    <dbReference type="NCBI Taxonomy" id="1274662"/>
    <lineage>
        <taxon>Eukaryota</taxon>
        <taxon>Viridiplantae</taxon>
        <taxon>Chlorophyta</taxon>
        <taxon>core chlorophytes</taxon>
        <taxon>Trebouxiophyceae</taxon>
        <taxon>Trebouxiophyceae incertae sedis</taxon>
        <taxon>Coccomyxaceae</taxon>
        <taxon>Coccomyxa</taxon>
    </lineage>
</organism>
<feature type="chain" id="PRO_5046497469" evidence="1">
    <location>
        <begin position="24"/>
        <end position="268"/>
    </location>
</feature>
<reference evidence="2 3" key="1">
    <citation type="submission" date="2024-06" db="EMBL/GenBank/DDBJ databases">
        <authorList>
            <person name="Kraege A."/>
            <person name="Thomma B."/>
        </authorList>
    </citation>
    <scope>NUCLEOTIDE SEQUENCE [LARGE SCALE GENOMIC DNA]</scope>
</reference>
<proteinExistence type="predicted"/>
<evidence type="ECO:0000313" key="3">
    <source>
        <dbReference type="Proteomes" id="UP001497392"/>
    </source>
</evidence>
<dbReference type="EMBL" id="CAXHTA020000001">
    <property type="protein sequence ID" value="CAL5218896.1"/>
    <property type="molecule type" value="Genomic_DNA"/>
</dbReference>
<evidence type="ECO:0000313" key="2">
    <source>
        <dbReference type="EMBL" id="CAL5218896.1"/>
    </source>
</evidence>
<accession>A0ABP1FGD0</accession>
<feature type="signal peptide" evidence="1">
    <location>
        <begin position="1"/>
        <end position="23"/>
    </location>
</feature>
<evidence type="ECO:0000256" key="1">
    <source>
        <dbReference type="SAM" id="SignalP"/>
    </source>
</evidence>
<name>A0ABP1FGD0_9CHLO</name>
<dbReference type="Proteomes" id="UP001497392">
    <property type="component" value="Unassembled WGS sequence"/>
</dbReference>